<comment type="caution">
    <text evidence="3">The sequence shown here is derived from an EMBL/GenBank/DDBJ whole genome shotgun (WGS) entry which is preliminary data.</text>
</comment>
<sequence length="526" mass="60656">MDSEHQSSYESLSLNNYDDFKSPESSDWEDYATPLAGSFTSLAEMQIDIVTTHSDEEPKEFDSRELTPIIRVETPINDLFLRNDEEIVEEILEDILLKIVQNEKTEQQLQKVAQFRPRSIITPVGCSHFLNSSSSEEEEDEAENDEEAEIVSIFSQKQTYPTIFEEPEDQLMNSGRKKEEEDGNVEMVEEDGVERIERQRQNNKTETVNCCISKMEDKIIQVNNLGEDFKMENLKLENDRLRFENEELAKELANVQKLLKEANHTIDEIEVEAEQQYTEMTSEIDELCEVVMKKDEELAGFKEKVATFQSLEQQRSLDMDSQKNIANRQKEVIEELREEVDGLMKKLSEMTKLKDKAVEEATLNKIKNQENERFLAGKAQLSVEIEDLQRELNKQKMILNNTSMSKLADAFEKKIVVLENDVRERDMLICKQNQLINSQRKSPTGIKKPFGGSRAAALAAEIPSAGSSSESFQHGLDQEAKDTIMSFILSDRYMQLANIYNIGRILELLPHEERALERHLTKDRFT</sequence>
<feature type="coiled-coil region" evidence="1">
    <location>
        <begin position="231"/>
        <end position="279"/>
    </location>
</feature>
<reference evidence="3" key="1">
    <citation type="submission" date="2022-11" db="EMBL/GenBank/DDBJ databases">
        <authorList>
            <person name="Kikuchi T."/>
        </authorList>
    </citation>
    <scope>NUCLEOTIDE SEQUENCE</scope>
    <source>
        <strain evidence="3">PS1010</strain>
    </source>
</reference>
<evidence type="ECO:0008006" key="5">
    <source>
        <dbReference type="Google" id="ProtNLM"/>
    </source>
</evidence>
<dbReference type="AlphaFoldDB" id="A0A9P1NBA4"/>
<feature type="coiled-coil region" evidence="1">
    <location>
        <begin position="319"/>
        <end position="398"/>
    </location>
</feature>
<dbReference type="EMBL" id="CANHGI010000006">
    <property type="protein sequence ID" value="CAI5454693.1"/>
    <property type="molecule type" value="Genomic_DNA"/>
</dbReference>
<gene>
    <name evidence="3" type="ORF">CAMP_LOCUS17330</name>
</gene>
<evidence type="ECO:0000313" key="3">
    <source>
        <dbReference type="EMBL" id="CAI5454693.1"/>
    </source>
</evidence>
<keyword evidence="1" id="KW-0175">Coiled coil</keyword>
<keyword evidence="4" id="KW-1185">Reference proteome</keyword>
<evidence type="ECO:0000256" key="2">
    <source>
        <dbReference type="SAM" id="MobiDB-lite"/>
    </source>
</evidence>
<protein>
    <recommendedName>
        <fullName evidence="5">GRIP domain-containing protein</fullName>
    </recommendedName>
</protein>
<accession>A0A9P1NBA4</accession>
<evidence type="ECO:0000313" key="4">
    <source>
        <dbReference type="Proteomes" id="UP001152747"/>
    </source>
</evidence>
<dbReference type="Proteomes" id="UP001152747">
    <property type="component" value="Unassembled WGS sequence"/>
</dbReference>
<feature type="region of interest" description="Disordered" evidence="2">
    <location>
        <begin position="1"/>
        <end position="27"/>
    </location>
</feature>
<dbReference type="OrthoDB" id="5848685at2759"/>
<name>A0A9P1NBA4_9PELO</name>
<proteinExistence type="predicted"/>
<evidence type="ECO:0000256" key="1">
    <source>
        <dbReference type="SAM" id="Coils"/>
    </source>
</evidence>
<organism evidence="3 4">
    <name type="scientific">Caenorhabditis angaria</name>
    <dbReference type="NCBI Taxonomy" id="860376"/>
    <lineage>
        <taxon>Eukaryota</taxon>
        <taxon>Metazoa</taxon>
        <taxon>Ecdysozoa</taxon>
        <taxon>Nematoda</taxon>
        <taxon>Chromadorea</taxon>
        <taxon>Rhabditida</taxon>
        <taxon>Rhabditina</taxon>
        <taxon>Rhabditomorpha</taxon>
        <taxon>Rhabditoidea</taxon>
        <taxon>Rhabditidae</taxon>
        <taxon>Peloderinae</taxon>
        <taxon>Caenorhabditis</taxon>
    </lineage>
</organism>